<dbReference type="InterPro" id="IPR000073">
    <property type="entry name" value="AB_hydrolase_1"/>
</dbReference>
<dbReference type="SUPFAM" id="SSF53474">
    <property type="entry name" value="alpha/beta-Hydrolases"/>
    <property type="match status" value="1"/>
</dbReference>
<evidence type="ECO:0000313" key="3">
    <source>
        <dbReference type="Proteomes" id="UP000826661"/>
    </source>
</evidence>
<dbReference type="EMBL" id="CP075865">
    <property type="protein sequence ID" value="QYS96110.1"/>
    <property type="molecule type" value="Genomic_DNA"/>
</dbReference>
<sequence>MLAGRPRSKKERASHVPVERGPALLPAPFCSPRPWLDGFACFLPPSARPPPLSPSTEAPRRLEVAATASLPRSYPSGRVQVTRSLHNDTDRPVPNRSFQDIIMRLITTTTLLASILGHAHADNGASSLSAASSEVAAIRTFFYTGGGYADDGAGGHIYREQMYVERLQPAKGVSRATPIVFIHGQAQTGTNFLNKPDGSRGWASQFLDQGYEVYLVDQTLRARSPWQPAYMAALPSTYSAEIIEQRFTAVQNYNLWPQAALHTQWPGNGSMGDPIFDTFYSSNVQFINNAVYQQTTVQNAGAALLDKIGKPVILVGHSQGGIMPIVIADARPKLTKALILLEPTGPPFREAIFSTTPARAWGLADIKLTYSPPVTVPAVDLVQQIYPAPDQNHTDCVLQASSPAPRQLSNLASKPILFVTSESSYHAPYDYCTVSYLKQAGCNQTTHLELAKAGFHGNGHMFFMEKNSDQIQQTIQSWIAKLS</sequence>
<dbReference type="PANTHER" id="PTHR43194">
    <property type="entry name" value="HYDROLASE ALPHA/BETA FOLD FAMILY"/>
    <property type="match status" value="1"/>
</dbReference>
<dbReference type="Pfam" id="PF12697">
    <property type="entry name" value="Abhydrolase_6"/>
    <property type="match status" value="1"/>
</dbReference>
<reference evidence="2 3" key="1">
    <citation type="journal article" date="2021" name="BMC Genomics">
        <title>Telomere-to-telomere genome assembly of asparaginase-producing Trichoderma simmonsii.</title>
        <authorList>
            <person name="Chung D."/>
            <person name="Kwon Y.M."/>
            <person name="Yang Y."/>
        </authorList>
    </citation>
    <scope>NUCLEOTIDE SEQUENCE [LARGE SCALE GENOMIC DNA]</scope>
    <source>
        <strain evidence="2 3">GH-Sj1</strain>
    </source>
</reference>
<evidence type="ECO:0000259" key="1">
    <source>
        <dbReference type="Pfam" id="PF12697"/>
    </source>
</evidence>
<dbReference type="InterPro" id="IPR029058">
    <property type="entry name" value="AB_hydrolase_fold"/>
</dbReference>
<dbReference type="InterPro" id="IPR050228">
    <property type="entry name" value="Carboxylesterase_BioH"/>
</dbReference>
<feature type="domain" description="AB hydrolase-1" evidence="1">
    <location>
        <begin position="179"/>
        <end position="420"/>
    </location>
</feature>
<proteinExistence type="predicted"/>
<gene>
    <name evidence="2" type="ORF">H0G86_003372</name>
</gene>
<protein>
    <submittedName>
        <fullName evidence="2">AB hydrolase-1 domain-containing protein</fullName>
    </submittedName>
</protein>
<keyword evidence="2" id="KW-0378">Hydrolase</keyword>
<name>A0A8G0LAI1_9HYPO</name>
<dbReference type="PANTHER" id="PTHR43194:SF4">
    <property type="entry name" value="AB HYDROLASE-1 DOMAIN-CONTAINING PROTEIN"/>
    <property type="match status" value="1"/>
</dbReference>
<dbReference type="Gene3D" id="3.40.50.1820">
    <property type="entry name" value="alpha/beta hydrolase"/>
    <property type="match status" value="1"/>
</dbReference>
<dbReference type="AlphaFoldDB" id="A0A8G0LAI1"/>
<dbReference type="CDD" id="cd12809">
    <property type="entry name" value="Esterase_713_like-2"/>
    <property type="match status" value="1"/>
</dbReference>
<evidence type="ECO:0000313" key="2">
    <source>
        <dbReference type="EMBL" id="QYS96110.1"/>
    </source>
</evidence>
<organism evidence="2 3">
    <name type="scientific">Trichoderma simmonsii</name>
    <dbReference type="NCBI Taxonomy" id="1491479"/>
    <lineage>
        <taxon>Eukaryota</taxon>
        <taxon>Fungi</taxon>
        <taxon>Dikarya</taxon>
        <taxon>Ascomycota</taxon>
        <taxon>Pezizomycotina</taxon>
        <taxon>Sordariomycetes</taxon>
        <taxon>Hypocreomycetidae</taxon>
        <taxon>Hypocreales</taxon>
        <taxon>Hypocreaceae</taxon>
        <taxon>Trichoderma</taxon>
    </lineage>
</organism>
<dbReference type="Proteomes" id="UP000826661">
    <property type="component" value="Chromosome II"/>
</dbReference>
<accession>A0A8G0LAI1</accession>
<dbReference type="GO" id="GO:0016787">
    <property type="term" value="F:hydrolase activity"/>
    <property type="evidence" value="ECO:0007669"/>
    <property type="project" value="UniProtKB-KW"/>
</dbReference>
<keyword evidence="3" id="KW-1185">Reference proteome</keyword>